<dbReference type="GO" id="GO:0032259">
    <property type="term" value="P:methylation"/>
    <property type="evidence" value="ECO:0007669"/>
    <property type="project" value="UniProtKB-KW"/>
</dbReference>
<keyword evidence="3" id="KW-1185">Reference proteome</keyword>
<dbReference type="RefSeq" id="WP_074889311.1">
    <property type="nucleotide sequence ID" value="NZ_FOXO01000019.1"/>
</dbReference>
<gene>
    <name evidence="2" type="ORF">SAMN04487928_11948</name>
</gene>
<dbReference type="Proteomes" id="UP000182624">
    <property type="component" value="Unassembled WGS sequence"/>
</dbReference>
<evidence type="ECO:0000313" key="2">
    <source>
        <dbReference type="EMBL" id="SFQ11636.1"/>
    </source>
</evidence>
<dbReference type="AlphaFoldDB" id="A0A1I5VXA3"/>
<dbReference type="GO" id="GO:0008757">
    <property type="term" value="F:S-adenosylmethionine-dependent methyltransferase activity"/>
    <property type="evidence" value="ECO:0007669"/>
    <property type="project" value="InterPro"/>
</dbReference>
<dbReference type="EMBL" id="FOXO01000019">
    <property type="protein sequence ID" value="SFQ11636.1"/>
    <property type="molecule type" value="Genomic_DNA"/>
</dbReference>
<dbReference type="Pfam" id="PF08241">
    <property type="entry name" value="Methyltransf_11"/>
    <property type="match status" value="1"/>
</dbReference>
<protein>
    <submittedName>
        <fullName evidence="2">Methyltransferase domain-containing protein</fullName>
    </submittedName>
</protein>
<dbReference type="InterPro" id="IPR013216">
    <property type="entry name" value="Methyltransf_11"/>
</dbReference>
<keyword evidence="2" id="KW-0489">Methyltransferase</keyword>
<dbReference type="SUPFAM" id="SSF53335">
    <property type="entry name" value="S-adenosyl-L-methionine-dependent methyltransferases"/>
    <property type="match status" value="1"/>
</dbReference>
<evidence type="ECO:0000313" key="3">
    <source>
        <dbReference type="Proteomes" id="UP000182624"/>
    </source>
</evidence>
<accession>A0A1I5VXA3</accession>
<dbReference type="InterPro" id="IPR029063">
    <property type="entry name" value="SAM-dependent_MTases_sf"/>
</dbReference>
<dbReference type="OrthoDB" id="9794124at2"/>
<reference evidence="3" key="1">
    <citation type="submission" date="2016-10" db="EMBL/GenBank/DDBJ databases">
        <authorList>
            <person name="Varghese N."/>
            <person name="Submissions S."/>
        </authorList>
    </citation>
    <scope>NUCLEOTIDE SEQUENCE [LARGE SCALE GENOMIC DNA]</scope>
    <source>
        <strain evidence="3">P18</strain>
    </source>
</reference>
<evidence type="ECO:0000259" key="1">
    <source>
        <dbReference type="Pfam" id="PF08241"/>
    </source>
</evidence>
<feature type="domain" description="Methyltransferase type 11" evidence="1">
    <location>
        <begin position="96"/>
        <end position="134"/>
    </location>
</feature>
<name>A0A1I5VXA3_9FIRM</name>
<keyword evidence="2" id="KW-0808">Transferase</keyword>
<dbReference type="Gene3D" id="3.40.50.150">
    <property type="entry name" value="Vaccinia Virus protein VP39"/>
    <property type="match status" value="1"/>
</dbReference>
<sequence length="224" mass="25483">MSYGANDNELIYRIKKMQTSPVSRVFGLDRGTAIDRIYIESFLDECREKIFGDCLEIAEDTYTRRYGGDKVTHSMKLHYTDDKNAIRGDLVSGDGIEECIVDCAIITQTMMFVKDVRKCVTNIYRMLKPGGHALLTVSGISQVSTYDRDRWGHFYGFYEDGIHELFDSVFGRDNVNVKTYGNVKTAIAFLYGLCAEDLSAEDFKFIDKDYPVIYGIDAKKVNSL</sequence>
<proteinExistence type="predicted"/>
<organism evidence="2 3">
    <name type="scientific">Butyrivibrio proteoclasticus</name>
    <dbReference type="NCBI Taxonomy" id="43305"/>
    <lineage>
        <taxon>Bacteria</taxon>
        <taxon>Bacillati</taxon>
        <taxon>Bacillota</taxon>
        <taxon>Clostridia</taxon>
        <taxon>Lachnospirales</taxon>
        <taxon>Lachnospiraceae</taxon>
        <taxon>Butyrivibrio</taxon>
    </lineage>
</organism>